<gene>
    <name evidence="4" type="ORF">B0I29_10566</name>
</gene>
<protein>
    <submittedName>
        <fullName evidence="4">YVTN family beta-propeller protein</fullName>
    </submittedName>
</protein>
<evidence type="ECO:0000313" key="5">
    <source>
        <dbReference type="Proteomes" id="UP000249341"/>
    </source>
</evidence>
<keyword evidence="5" id="KW-1185">Reference proteome</keyword>
<evidence type="ECO:0000313" key="4">
    <source>
        <dbReference type="EMBL" id="RAK38120.1"/>
    </source>
</evidence>
<accession>A0A327ZDR2</accession>
<feature type="domain" description="YNCE-like beta-propeller" evidence="3">
    <location>
        <begin position="160"/>
        <end position="318"/>
    </location>
</feature>
<dbReference type="RefSeq" id="WP_111649251.1">
    <property type="nucleotide sequence ID" value="NZ_JACHWI010000002.1"/>
</dbReference>
<dbReference type="PANTHER" id="PTHR47197">
    <property type="entry name" value="PROTEIN NIRF"/>
    <property type="match status" value="1"/>
</dbReference>
<organism evidence="4 5">
    <name type="scientific">Actinoplanes lutulentus</name>
    <dbReference type="NCBI Taxonomy" id="1287878"/>
    <lineage>
        <taxon>Bacteria</taxon>
        <taxon>Bacillati</taxon>
        <taxon>Actinomycetota</taxon>
        <taxon>Actinomycetes</taxon>
        <taxon>Micromonosporales</taxon>
        <taxon>Micromonosporaceae</taxon>
        <taxon>Actinoplanes</taxon>
    </lineage>
</organism>
<dbReference type="PANTHER" id="PTHR47197:SF3">
    <property type="entry name" value="DIHYDRO-HEME D1 DEHYDROGENASE"/>
    <property type="match status" value="1"/>
</dbReference>
<dbReference type="InterPro" id="IPR051200">
    <property type="entry name" value="Host-pathogen_enzymatic-act"/>
</dbReference>
<dbReference type="InterPro" id="IPR015943">
    <property type="entry name" value="WD40/YVTN_repeat-like_dom_sf"/>
</dbReference>
<feature type="chain" id="PRO_5038836970" evidence="2">
    <location>
        <begin position="23"/>
        <end position="345"/>
    </location>
</feature>
<evidence type="ECO:0000256" key="1">
    <source>
        <dbReference type="ARBA" id="ARBA00022729"/>
    </source>
</evidence>
<sequence length="345" mass="35787">MSVTTRRLAAAAVLAAATGVLAVPGTATAHQDVTTVTSADLIKGLYQSDYSQRNKAIWVTAAVGRPPVLSSALLKVDPKTLAVEATITPPVTNETTGALEAVYGVAVDDEYNRVWVTATRNNAVAVYDQRTGAHVASFANVPHAREIVVDEKHNTVWASAFTSGELVAYDSKTLVEKKRVVVTGAGPTGLVVDEKSGNLYAADLNNDRIIVVSPKSETPSFIPTGDGPISIDLSDDGKTAYTANQTAGSVSFVNLKTGTVTAEVPTGAGALSVAYEERSGTVLVANRTAATVTIVDAKTAVVEENIATAANPNHIETANGKAYAVDKSGAGTDGVDFIYKIDPAN</sequence>
<dbReference type="Proteomes" id="UP000249341">
    <property type="component" value="Unassembled WGS sequence"/>
</dbReference>
<dbReference type="InterPro" id="IPR048433">
    <property type="entry name" value="YNCE-like_beta-prop"/>
</dbReference>
<dbReference type="AlphaFoldDB" id="A0A327ZDR2"/>
<dbReference type="Pfam" id="PF21783">
    <property type="entry name" value="YNCE"/>
    <property type="match status" value="1"/>
</dbReference>
<dbReference type="OrthoDB" id="7197435at2"/>
<evidence type="ECO:0000256" key="2">
    <source>
        <dbReference type="SAM" id="SignalP"/>
    </source>
</evidence>
<evidence type="ECO:0000259" key="3">
    <source>
        <dbReference type="Pfam" id="PF21783"/>
    </source>
</evidence>
<reference evidence="4 5" key="1">
    <citation type="submission" date="2018-06" db="EMBL/GenBank/DDBJ databases">
        <title>Genomic Encyclopedia of Type Strains, Phase III (KMG-III): the genomes of soil and plant-associated and newly described type strains.</title>
        <authorList>
            <person name="Whitman W."/>
        </authorList>
    </citation>
    <scope>NUCLEOTIDE SEQUENCE [LARGE SCALE GENOMIC DNA]</scope>
    <source>
        <strain evidence="4 5">CGMCC 4.7090</strain>
    </source>
</reference>
<proteinExistence type="predicted"/>
<feature type="signal peptide" evidence="2">
    <location>
        <begin position="1"/>
        <end position="22"/>
    </location>
</feature>
<dbReference type="SUPFAM" id="SSF50974">
    <property type="entry name" value="Nitrous oxide reductase, N-terminal domain"/>
    <property type="match status" value="1"/>
</dbReference>
<comment type="caution">
    <text evidence="4">The sequence shown here is derived from an EMBL/GenBank/DDBJ whole genome shotgun (WGS) entry which is preliminary data.</text>
</comment>
<dbReference type="InterPro" id="IPR011045">
    <property type="entry name" value="N2O_reductase_N"/>
</dbReference>
<dbReference type="EMBL" id="QLMJ01000005">
    <property type="protein sequence ID" value="RAK38120.1"/>
    <property type="molecule type" value="Genomic_DNA"/>
</dbReference>
<keyword evidence="1 2" id="KW-0732">Signal</keyword>
<name>A0A327ZDR2_9ACTN</name>
<dbReference type="Gene3D" id="2.130.10.10">
    <property type="entry name" value="YVTN repeat-like/Quinoprotein amine dehydrogenase"/>
    <property type="match status" value="1"/>
</dbReference>